<protein>
    <submittedName>
        <fullName evidence="2">Uncharacterized protein</fullName>
    </submittedName>
</protein>
<organism evidence="2 3">
    <name type="scientific">Folsomia candida</name>
    <name type="common">Springtail</name>
    <dbReference type="NCBI Taxonomy" id="158441"/>
    <lineage>
        <taxon>Eukaryota</taxon>
        <taxon>Metazoa</taxon>
        <taxon>Ecdysozoa</taxon>
        <taxon>Arthropoda</taxon>
        <taxon>Hexapoda</taxon>
        <taxon>Collembola</taxon>
        <taxon>Entomobryomorpha</taxon>
        <taxon>Isotomoidea</taxon>
        <taxon>Isotomidae</taxon>
        <taxon>Proisotominae</taxon>
        <taxon>Folsomia</taxon>
    </lineage>
</organism>
<name>A0A226F6D9_FOLCA</name>
<sequence>MRTIQGLLLFLLSFLRVDAADTNYHESRPHCIKYILKHIGENFEIQIFSDRGMTSEEFPLTYSSPTTIIYSTTLNLQKEKIFKEAQYSLNIYRTRFQPYKTSLNLLQQFLKIPTPPSLNINVSFHKNFVRLTEAATVDHYYFKDMKPILTERRGLKLKREYIKSTRNTFLFLATFLTKSDLHTIKFVPHYILDYELENFAFINLLPRQNNHTWYEMCAVIAGKDPAMNTTQCKLFQSGDNSSVMQNFLKMRILFPTSPIWSFSDKFNGAKWIFLIQETDILNPFDRNVNLYAPWYIGLTILKRSNASLTRYGGQDRLVMFAEENIVELTGLYEVLHQVAMTKWRGFQFVSCYSHKYISFSFYITPFQPATWYFILLSLVSTISAVSIYMKIYARDVSPSFSPWLSFFAMLLEDSVTIPAKLAQSGFYRSIFTHWGPVAVLLSNCYTGLMITELNAPLKGWRPESFEDLVCDKSHRSLFQGIHGVLVNKTVLKFNARKYSINISRDEPKPNSMDNSGLSVRDECFNVLSIPEKSKLEFAYEHPYPLLEAELATDYYFQIAYSSEQTPLTKDRLIQYIIYETMPIFPRRFLNRDRASISLMYPEIYRKHAEEEVANCEKSVFVGNTDTVKYEMKHLTRKYPGKKFIMGKKTMDERMIGWTFRGNSRSAVRRNFYGIVESGIYKILEEETYSRMYLYWGKNKVVNKTELQSNVEIQS</sequence>
<accession>A0A226F6D9</accession>
<gene>
    <name evidence="2" type="ORF">Fcan01_00537</name>
</gene>
<comment type="caution">
    <text evidence="2">The sequence shown here is derived from an EMBL/GenBank/DDBJ whole genome shotgun (WGS) entry which is preliminary data.</text>
</comment>
<keyword evidence="3" id="KW-1185">Reference proteome</keyword>
<evidence type="ECO:0000256" key="1">
    <source>
        <dbReference type="SAM" id="SignalP"/>
    </source>
</evidence>
<dbReference type="EMBL" id="LNIX01000001">
    <property type="protein sequence ID" value="OXA64900.1"/>
    <property type="molecule type" value="Genomic_DNA"/>
</dbReference>
<dbReference type="AlphaFoldDB" id="A0A226F6D9"/>
<dbReference type="Proteomes" id="UP000198287">
    <property type="component" value="Unassembled WGS sequence"/>
</dbReference>
<evidence type="ECO:0000313" key="2">
    <source>
        <dbReference type="EMBL" id="OXA64900.1"/>
    </source>
</evidence>
<proteinExistence type="predicted"/>
<feature type="chain" id="PRO_5012149621" evidence="1">
    <location>
        <begin position="20"/>
        <end position="714"/>
    </location>
</feature>
<reference evidence="2 3" key="1">
    <citation type="submission" date="2015-12" db="EMBL/GenBank/DDBJ databases">
        <title>The genome of Folsomia candida.</title>
        <authorList>
            <person name="Faddeeva A."/>
            <person name="Derks M.F."/>
            <person name="Anvar Y."/>
            <person name="Smit S."/>
            <person name="Van Straalen N."/>
            <person name="Roelofs D."/>
        </authorList>
    </citation>
    <scope>NUCLEOTIDE SEQUENCE [LARGE SCALE GENOMIC DNA]</scope>
    <source>
        <strain evidence="2 3">VU population</strain>
        <tissue evidence="2">Whole body</tissue>
    </source>
</reference>
<evidence type="ECO:0000313" key="3">
    <source>
        <dbReference type="Proteomes" id="UP000198287"/>
    </source>
</evidence>
<keyword evidence="1" id="KW-0732">Signal</keyword>
<feature type="signal peptide" evidence="1">
    <location>
        <begin position="1"/>
        <end position="19"/>
    </location>
</feature>